<gene>
    <name evidence="1" type="ORF">DAT39_010380</name>
</gene>
<proteinExistence type="predicted"/>
<evidence type="ECO:0000313" key="2">
    <source>
        <dbReference type="Proteomes" id="UP000727407"/>
    </source>
</evidence>
<comment type="caution">
    <text evidence="1">The sequence shown here is derived from an EMBL/GenBank/DDBJ whole genome shotgun (WGS) entry which is preliminary data.</text>
</comment>
<feature type="non-terminal residue" evidence="1">
    <location>
        <position position="57"/>
    </location>
</feature>
<organism evidence="1 2">
    <name type="scientific">Clarias magur</name>
    <name type="common">Asian catfish</name>
    <name type="synonym">Macropteronotus magur</name>
    <dbReference type="NCBI Taxonomy" id="1594786"/>
    <lineage>
        <taxon>Eukaryota</taxon>
        <taxon>Metazoa</taxon>
        <taxon>Chordata</taxon>
        <taxon>Craniata</taxon>
        <taxon>Vertebrata</taxon>
        <taxon>Euteleostomi</taxon>
        <taxon>Actinopterygii</taxon>
        <taxon>Neopterygii</taxon>
        <taxon>Teleostei</taxon>
        <taxon>Ostariophysi</taxon>
        <taxon>Siluriformes</taxon>
        <taxon>Clariidae</taxon>
        <taxon>Clarias</taxon>
    </lineage>
</organism>
<protein>
    <submittedName>
        <fullName evidence="1">Adenylate cyclase type 2-like</fullName>
    </submittedName>
</protein>
<dbReference type="OrthoDB" id="8964826at2759"/>
<keyword evidence="2" id="KW-1185">Reference proteome</keyword>
<dbReference type="EMBL" id="QNUK01000152">
    <property type="protein sequence ID" value="KAF5899876.1"/>
    <property type="molecule type" value="Genomic_DNA"/>
</dbReference>
<sequence length="57" mass="6449">YTTRNKTAGFSVRTVRSWPEDAIPRLQDCFSSTDWDIFKDHGTITQATKSSPSSILK</sequence>
<feature type="non-terminal residue" evidence="1">
    <location>
        <position position="1"/>
    </location>
</feature>
<dbReference type="AlphaFoldDB" id="A0A8J4TKV5"/>
<evidence type="ECO:0000313" key="1">
    <source>
        <dbReference type="EMBL" id="KAF5899876.1"/>
    </source>
</evidence>
<reference evidence="1" key="1">
    <citation type="submission" date="2020-07" db="EMBL/GenBank/DDBJ databases">
        <title>Clarias magur genome sequencing, assembly and annotation.</title>
        <authorList>
            <person name="Kushwaha B."/>
            <person name="Kumar R."/>
            <person name="Das P."/>
            <person name="Joshi C.G."/>
            <person name="Kumar D."/>
            <person name="Nagpure N.S."/>
            <person name="Pandey M."/>
            <person name="Agarwal S."/>
            <person name="Srivastava S."/>
            <person name="Singh M."/>
            <person name="Sahoo L."/>
            <person name="Jayasankar P."/>
            <person name="Meher P.K."/>
            <person name="Koringa P.G."/>
            <person name="Iquebal M.A."/>
            <person name="Das S.P."/>
            <person name="Bit A."/>
            <person name="Patnaik S."/>
            <person name="Patel N."/>
            <person name="Shah T.M."/>
            <person name="Hinsu A."/>
            <person name="Jena J.K."/>
        </authorList>
    </citation>
    <scope>NUCLEOTIDE SEQUENCE</scope>
    <source>
        <strain evidence="1">CIFAMagur01</strain>
        <tissue evidence="1">Testis</tissue>
    </source>
</reference>
<accession>A0A8J4TKV5</accession>
<dbReference type="Proteomes" id="UP000727407">
    <property type="component" value="Unassembled WGS sequence"/>
</dbReference>
<name>A0A8J4TKV5_CLAMG</name>